<evidence type="ECO:0000313" key="12">
    <source>
        <dbReference type="EMBL" id="MER2999316.1"/>
    </source>
</evidence>
<evidence type="ECO:0000256" key="6">
    <source>
        <dbReference type="ARBA" id="ARBA00025211"/>
    </source>
</evidence>
<dbReference type="Gene3D" id="2.40.50.100">
    <property type="match status" value="2"/>
</dbReference>
<comment type="subunit">
    <text evidence="2">Forms a 24-polypeptide structural core with octahedral symmetry.</text>
</comment>
<comment type="caution">
    <text evidence="12">The sequence shown here is derived from an EMBL/GenBank/DDBJ whole genome shotgun (WGS) entry which is preliminary data.</text>
</comment>
<keyword evidence="5 8" id="KW-0012">Acyltransferase</keyword>
<keyword evidence="4 8" id="KW-0450">Lipoyl</keyword>
<feature type="domain" description="Lipoyl-binding" evidence="10">
    <location>
        <begin position="138"/>
        <end position="213"/>
    </location>
</feature>
<dbReference type="Pfam" id="PF00198">
    <property type="entry name" value="2-oxoacid_dh"/>
    <property type="match status" value="1"/>
</dbReference>
<dbReference type="Gene3D" id="4.10.320.10">
    <property type="entry name" value="E3-binding domain"/>
    <property type="match status" value="1"/>
</dbReference>
<dbReference type="PROSITE" id="PS51826">
    <property type="entry name" value="PSBD"/>
    <property type="match status" value="1"/>
</dbReference>
<dbReference type="GO" id="GO:0004742">
    <property type="term" value="F:dihydrolipoyllysine-residue acetyltransferase activity"/>
    <property type="evidence" value="ECO:0007669"/>
    <property type="project" value="UniProtKB-EC"/>
</dbReference>
<reference evidence="12 13" key="1">
    <citation type="submission" date="2024-06" db="EMBL/GenBank/DDBJ databases">
        <title>Pontibacter populi HYL7-15.</title>
        <authorList>
            <person name="Kim M.K."/>
        </authorList>
    </citation>
    <scope>NUCLEOTIDE SEQUENCE [LARGE SCALE GENOMIC DNA]</scope>
    <source>
        <strain evidence="12 13">HYL7-15</strain>
    </source>
</reference>
<dbReference type="RefSeq" id="WP_350414042.1">
    <property type="nucleotide sequence ID" value="NZ_JBEOKT010000021.1"/>
</dbReference>
<keyword evidence="3 8" id="KW-0808">Transferase</keyword>
<dbReference type="CDD" id="cd06849">
    <property type="entry name" value="lipoyl_domain"/>
    <property type="match status" value="2"/>
</dbReference>
<dbReference type="EC" id="2.3.1.12" evidence="8"/>
<dbReference type="SUPFAM" id="SSF52777">
    <property type="entry name" value="CoA-dependent acyltransferases"/>
    <property type="match status" value="1"/>
</dbReference>
<dbReference type="InterPro" id="IPR036625">
    <property type="entry name" value="E3-bd_dom_sf"/>
</dbReference>
<evidence type="ECO:0000256" key="7">
    <source>
        <dbReference type="ARBA" id="ARBA00048370"/>
    </source>
</evidence>
<dbReference type="InterPro" id="IPR003016">
    <property type="entry name" value="2-oxoA_DH_lipoyl-BS"/>
</dbReference>
<dbReference type="SUPFAM" id="SSF47005">
    <property type="entry name" value="Peripheral subunit-binding domain of 2-oxo acid dehydrogenase complex"/>
    <property type="match status" value="1"/>
</dbReference>
<evidence type="ECO:0000313" key="13">
    <source>
        <dbReference type="Proteomes" id="UP001476807"/>
    </source>
</evidence>
<dbReference type="InterPro" id="IPR000089">
    <property type="entry name" value="Biotin_lipoyl"/>
</dbReference>
<organism evidence="12 13">
    <name type="scientific">Pontibacter populi</name>
    <dbReference type="NCBI Taxonomy" id="890055"/>
    <lineage>
        <taxon>Bacteria</taxon>
        <taxon>Pseudomonadati</taxon>
        <taxon>Bacteroidota</taxon>
        <taxon>Cytophagia</taxon>
        <taxon>Cytophagales</taxon>
        <taxon>Hymenobacteraceae</taxon>
        <taxon>Pontibacter</taxon>
    </lineage>
</organism>
<dbReference type="Gene3D" id="3.30.559.10">
    <property type="entry name" value="Chloramphenicol acetyltransferase-like domain"/>
    <property type="match status" value="1"/>
</dbReference>
<feature type="compositionally biased region" description="Polar residues" evidence="9">
    <location>
        <begin position="256"/>
        <end position="271"/>
    </location>
</feature>
<protein>
    <recommendedName>
        <fullName evidence="8">Acetyltransferase component of pyruvate dehydrogenase complex</fullName>
        <ecNumber evidence="8">2.3.1.12</ecNumber>
    </recommendedName>
</protein>
<dbReference type="Pfam" id="PF02817">
    <property type="entry name" value="E3_binding"/>
    <property type="match status" value="1"/>
</dbReference>
<dbReference type="InterPro" id="IPR045257">
    <property type="entry name" value="E2/Pdx1"/>
</dbReference>
<proteinExistence type="inferred from homology"/>
<comment type="catalytic activity">
    <reaction evidence="7 8">
        <text>N(6)-[(R)-dihydrolipoyl]-L-lysyl-[protein] + acetyl-CoA = N(6)-[(R)-S(8)-acetyldihydrolipoyl]-L-lysyl-[protein] + CoA</text>
        <dbReference type="Rhea" id="RHEA:17017"/>
        <dbReference type="Rhea" id="RHEA-COMP:10475"/>
        <dbReference type="Rhea" id="RHEA-COMP:10478"/>
        <dbReference type="ChEBI" id="CHEBI:57287"/>
        <dbReference type="ChEBI" id="CHEBI:57288"/>
        <dbReference type="ChEBI" id="CHEBI:83100"/>
        <dbReference type="ChEBI" id="CHEBI:83111"/>
        <dbReference type="EC" id="2.3.1.12"/>
    </reaction>
</comment>
<dbReference type="InterPro" id="IPR001078">
    <property type="entry name" value="2-oxoacid_DH_actylTfrase"/>
</dbReference>
<dbReference type="Proteomes" id="UP001476807">
    <property type="component" value="Unassembled WGS sequence"/>
</dbReference>
<evidence type="ECO:0000256" key="4">
    <source>
        <dbReference type="ARBA" id="ARBA00022823"/>
    </source>
</evidence>
<evidence type="ECO:0000256" key="9">
    <source>
        <dbReference type="SAM" id="MobiDB-lite"/>
    </source>
</evidence>
<feature type="domain" description="Lipoyl-binding" evidence="10">
    <location>
        <begin position="2"/>
        <end position="77"/>
    </location>
</feature>
<feature type="region of interest" description="Disordered" evidence="9">
    <location>
        <begin position="227"/>
        <end position="275"/>
    </location>
</feature>
<dbReference type="PANTHER" id="PTHR23151">
    <property type="entry name" value="DIHYDROLIPOAMIDE ACETYL/SUCCINYL-TRANSFERASE-RELATED"/>
    <property type="match status" value="1"/>
</dbReference>
<dbReference type="NCBIfam" id="TIGR01349">
    <property type="entry name" value="PDHac_trf_mito"/>
    <property type="match status" value="1"/>
</dbReference>
<dbReference type="PROSITE" id="PS00189">
    <property type="entry name" value="LIPOYL"/>
    <property type="match status" value="2"/>
</dbReference>
<keyword evidence="12" id="KW-0670">Pyruvate</keyword>
<evidence type="ECO:0000256" key="2">
    <source>
        <dbReference type="ARBA" id="ARBA00011484"/>
    </source>
</evidence>
<dbReference type="InterPro" id="IPR011053">
    <property type="entry name" value="Single_hybrid_motif"/>
</dbReference>
<dbReference type="EMBL" id="JBEOKT010000021">
    <property type="protein sequence ID" value="MER2999316.1"/>
    <property type="molecule type" value="Genomic_DNA"/>
</dbReference>
<evidence type="ECO:0000259" key="11">
    <source>
        <dbReference type="PROSITE" id="PS51826"/>
    </source>
</evidence>
<sequence length="567" mass="59765">MAEVIRMPKMSDTMTEGVIASWLVKVGDKVSSGDVLAEVETDKATMELESYNDGTLLYIGPKKGEAVPIDAVIAIIGKEGEDISGLLNEAGGSAQPAEPAKTEAPKEEKKEEAKPAAAPAKTEAPAAKTSVDTSNIKASVIRMPKMSDTMTEGVLVSWLKKVGDKVKSGDVLAEVETDKATMELESYEDGTLLYTGVNAGDSVAIDAVIAIIGEEGADYKALLEGGADTEGSKKSTQTDQSVEAGVDAVTSDKVETTTVPAQGAETESTTAEGGRIKASPLAKKMAQEKGINLAQVKGTGEGGRIVQRDIENFKPGAEAPQKAAAAAPQAAPTATIPGAPADAYEEVAVSQMRKVIARRLAESKFSAPHFYLTMEIDMDKAMEARVSINEVSPVKVSFNDLVIKAAAAALRQHPAVNSSWLGDKIRYNKHINIGVAVAVEEGLLVPVVRNADYKSLSTIAAEVKDLGGKAKSKKLQPSDWEGNTFTISNLGMFGIEEFTAIINPPDACIMAVGGIKQTPVVRDGEIRIGNVMKVTLSCDHRVVDGAVGSAFLQTFKNLLENPVRILV</sequence>
<gene>
    <name evidence="12" type="ORF">ABS362_17320</name>
</gene>
<feature type="compositionally biased region" description="Basic and acidic residues" evidence="9">
    <location>
        <begin position="100"/>
        <end position="114"/>
    </location>
</feature>
<dbReference type="InterPro" id="IPR023213">
    <property type="entry name" value="CAT-like_dom_sf"/>
</dbReference>
<evidence type="ECO:0000256" key="8">
    <source>
        <dbReference type="RuleBase" id="RU361137"/>
    </source>
</evidence>
<evidence type="ECO:0000256" key="1">
    <source>
        <dbReference type="ARBA" id="ARBA00007317"/>
    </source>
</evidence>
<feature type="region of interest" description="Disordered" evidence="9">
    <location>
        <begin position="86"/>
        <end position="129"/>
    </location>
</feature>
<accession>A0ABV1RYQ8</accession>
<dbReference type="PANTHER" id="PTHR23151:SF90">
    <property type="entry name" value="DIHYDROLIPOYLLYSINE-RESIDUE ACETYLTRANSFERASE COMPONENT OF PYRUVATE DEHYDROGENASE COMPLEX, MITOCHONDRIAL-RELATED"/>
    <property type="match status" value="1"/>
</dbReference>
<keyword evidence="13" id="KW-1185">Reference proteome</keyword>
<name>A0ABV1RYQ8_9BACT</name>
<comment type="cofactor">
    <cofactor evidence="8">
        <name>(R)-lipoate</name>
        <dbReference type="ChEBI" id="CHEBI:83088"/>
    </cofactor>
    <text evidence="8">Binds 2 lipoyl cofactors covalently.</text>
</comment>
<evidence type="ECO:0000256" key="5">
    <source>
        <dbReference type="ARBA" id="ARBA00023315"/>
    </source>
</evidence>
<evidence type="ECO:0000256" key="3">
    <source>
        <dbReference type="ARBA" id="ARBA00022679"/>
    </source>
</evidence>
<dbReference type="InterPro" id="IPR006257">
    <property type="entry name" value="LAT1"/>
</dbReference>
<comment type="function">
    <text evidence="6">The pyruvate dehydrogenase complex catalyzes the overall conversion of pyruvate to acetyl-CoA and CO(2). It contains multiple copies of three enzymatic components: pyruvate dehydrogenase (E1), dihydrolipoamide acetyltransferase (E2) and lipoamide dehydrogenase (E3).</text>
</comment>
<dbReference type="SUPFAM" id="SSF51230">
    <property type="entry name" value="Single hybrid motif"/>
    <property type="match status" value="2"/>
</dbReference>
<dbReference type="PROSITE" id="PS50968">
    <property type="entry name" value="BIOTINYL_LIPOYL"/>
    <property type="match status" value="2"/>
</dbReference>
<comment type="similarity">
    <text evidence="1 8">Belongs to the 2-oxoacid dehydrogenase family.</text>
</comment>
<dbReference type="Pfam" id="PF00364">
    <property type="entry name" value="Biotin_lipoyl"/>
    <property type="match status" value="2"/>
</dbReference>
<evidence type="ECO:0000259" key="10">
    <source>
        <dbReference type="PROSITE" id="PS50968"/>
    </source>
</evidence>
<feature type="compositionally biased region" description="Low complexity" evidence="9">
    <location>
        <begin position="115"/>
        <end position="129"/>
    </location>
</feature>
<feature type="domain" description="Peripheral subunit-binding (PSBD)" evidence="11">
    <location>
        <begin position="277"/>
        <end position="314"/>
    </location>
</feature>
<dbReference type="InterPro" id="IPR004167">
    <property type="entry name" value="PSBD"/>
</dbReference>